<dbReference type="SUPFAM" id="SSF101148">
    <property type="entry name" value="Plant invertase/pectin methylesterase inhibitor"/>
    <property type="match status" value="1"/>
</dbReference>
<dbReference type="InterPro" id="IPR035513">
    <property type="entry name" value="Invertase/methylesterase_inhib"/>
</dbReference>
<dbReference type="Pfam" id="PF04043">
    <property type="entry name" value="PMEI"/>
    <property type="match status" value="1"/>
</dbReference>
<feature type="signal peptide" evidence="4">
    <location>
        <begin position="1"/>
        <end position="20"/>
    </location>
</feature>
<dbReference type="NCBIfam" id="TIGR01614">
    <property type="entry name" value="PME_inhib"/>
    <property type="match status" value="1"/>
</dbReference>
<dbReference type="InterPro" id="IPR052421">
    <property type="entry name" value="PCW_Enzyme_Inhibitor"/>
</dbReference>
<evidence type="ECO:0000256" key="3">
    <source>
        <dbReference type="ARBA" id="ARBA00038471"/>
    </source>
</evidence>
<keyword evidence="7" id="KW-1185">Reference proteome</keyword>
<evidence type="ECO:0000259" key="5">
    <source>
        <dbReference type="SMART" id="SM00856"/>
    </source>
</evidence>
<accession>A0A7N0U3I3</accession>
<dbReference type="AlphaFoldDB" id="A0A7N0U3I3"/>
<dbReference type="PANTHER" id="PTHR36710:SF4">
    <property type="entry name" value="PLANT INVERTASE_PECTIN METHYLESTERASE INHIBITOR SUPERFAMILY PROTEIN"/>
    <property type="match status" value="1"/>
</dbReference>
<evidence type="ECO:0000256" key="4">
    <source>
        <dbReference type="SAM" id="SignalP"/>
    </source>
</evidence>
<dbReference type="EnsemblPlants" id="Kaladp0053s0493.1.v1.1">
    <property type="protein sequence ID" value="Kaladp0053s0493.1.v1.1.CDS.1"/>
    <property type="gene ID" value="Kaladp0053s0493.v1.1"/>
</dbReference>
<comment type="similarity">
    <text evidence="3">Belongs to the PMEI family.</text>
</comment>
<dbReference type="Gene3D" id="1.20.140.40">
    <property type="entry name" value="Invertase/pectin methylesterase inhibitor family protein"/>
    <property type="match status" value="1"/>
</dbReference>
<evidence type="ECO:0000313" key="7">
    <source>
        <dbReference type="Proteomes" id="UP000594263"/>
    </source>
</evidence>
<organism evidence="6 7">
    <name type="scientific">Kalanchoe fedtschenkoi</name>
    <name type="common">Lavender scallops</name>
    <name type="synonym">South American air plant</name>
    <dbReference type="NCBI Taxonomy" id="63787"/>
    <lineage>
        <taxon>Eukaryota</taxon>
        <taxon>Viridiplantae</taxon>
        <taxon>Streptophyta</taxon>
        <taxon>Embryophyta</taxon>
        <taxon>Tracheophyta</taxon>
        <taxon>Spermatophyta</taxon>
        <taxon>Magnoliopsida</taxon>
        <taxon>eudicotyledons</taxon>
        <taxon>Gunneridae</taxon>
        <taxon>Pentapetalae</taxon>
        <taxon>Saxifragales</taxon>
        <taxon>Crassulaceae</taxon>
        <taxon>Kalanchoe</taxon>
    </lineage>
</organism>
<sequence>MSFSYLFTILLISFVTAAFAASSEDPTFSVKISAQDVDKICSGVPDKNYCLGVLNSDPRAKTADFKGVAGILVQKAYFDASTNNNKLAWLVRGEKNEQLKRRYITLSNFHGVILGRLVDAKGNLNDANNIYLQTEAALAKIYSCEDLFLYPAPAEPTDLPKRIKELENVANMILAVVNLIPK</sequence>
<reference evidence="6" key="1">
    <citation type="submission" date="2021-01" db="UniProtKB">
        <authorList>
            <consortium name="EnsemblPlants"/>
        </authorList>
    </citation>
    <scope>IDENTIFICATION</scope>
</reference>
<protein>
    <recommendedName>
        <fullName evidence="5">Pectinesterase inhibitor domain-containing protein</fullName>
    </recommendedName>
</protein>
<feature type="chain" id="PRO_5029497095" description="Pectinesterase inhibitor domain-containing protein" evidence="4">
    <location>
        <begin position="21"/>
        <end position="182"/>
    </location>
</feature>
<evidence type="ECO:0000256" key="1">
    <source>
        <dbReference type="ARBA" id="ARBA00022729"/>
    </source>
</evidence>
<evidence type="ECO:0000313" key="6">
    <source>
        <dbReference type="EnsemblPlants" id="Kaladp0053s0493.1.v1.1.CDS.1"/>
    </source>
</evidence>
<dbReference type="InterPro" id="IPR006501">
    <property type="entry name" value="Pectinesterase_inhib_dom"/>
</dbReference>
<dbReference type="GO" id="GO:0046910">
    <property type="term" value="F:pectinesterase inhibitor activity"/>
    <property type="evidence" value="ECO:0007669"/>
    <property type="project" value="InterPro"/>
</dbReference>
<feature type="domain" description="Pectinesterase inhibitor" evidence="5">
    <location>
        <begin position="32"/>
        <end position="176"/>
    </location>
</feature>
<dbReference type="InterPro" id="IPR034086">
    <property type="entry name" value="PMEI_plant"/>
</dbReference>
<keyword evidence="1 4" id="KW-0732">Signal</keyword>
<dbReference type="Gramene" id="Kaladp0053s0493.1.v1.1">
    <property type="protein sequence ID" value="Kaladp0053s0493.1.v1.1.CDS.1"/>
    <property type="gene ID" value="Kaladp0053s0493.v1.1"/>
</dbReference>
<dbReference type="CDD" id="cd15797">
    <property type="entry name" value="PMEI"/>
    <property type="match status" value="1"/>
</dbReference>
<evidence type="ECO:0000256" key="2">
    <source>
        <dbReference type="ARBA" id="ARBA00023157"/>
    </source>
</evidence>
<dbReference type="PANTHER" id="PTHR36710">
    <property type="entry name" value="PECTINESTERASE INHIBITOR-LIKE"/>
    <property type="match status" value="1"/>
</dbReference>
<proteinExistence type="inferred from homology"/>
<keyword evidence="2" id="KW-1015">Disulfide bond</keyword>
<dbReference type="SMART" id="SM00856">
    <property type="entry name" value="PMEI"/>
    <property type="match status" value="1"/>
</dbReference>
<dbReference type="Proteomes" id="UP000594263">
    <property type="component" value="Unplaced"/>
</dbReference>
<name>A0A7N0U3I3_KALFE</name>